<gene>
    <name evidence="1" type="ORF">SAMN05216258_11054</name>
</gene>
<accession>A0A1I3LIX6</accession>
<dbReference type="EMBL" id="FOQH01000010">
    <property type="protein sequence ID" value="SFI84739.1"/>
    <property type="molecule type" value="Genomic_DNA"/>
</dbReference>
<evidence type="ECO:0000313" key="2">
    <source>
        <dbReference type="Proteomes" id="UP000199377"/>
    </source>
</evidence>
<proteinExistence type="predicted"/>
<keyword evidence="2" id="KW-1185">Reference proteome</keyword>
<dbReference type="RefSeq" id="WP_092863153.1">
    <property type="nucleotide sequence ID" value="NZ_FOQH01000010.1"/>
</dbReference>
<evidence type="ECO:0000313" key="1">
    <source>
        <dbReference type="EMBL" id="SFI84739.1"/>
    </source>
</evidence>
<sequence length="259" mass="26838">MNTFGKLILGYGPGRSGPGAFDSGSGLESLHSTYGGGTLDAVDSPLWQDAAKTTAAAPGNGVRVWSYTDAAADAVAPSDSQRPLLTTVNSSRALVFDNTDDTMNLAMGTVVPALNAASGAAWTLSLVVATRTSVFEPLIAQDSPSFTVFFGNSGPKLTYNIRNGGNFDFVPAPAQDVYFAITIRWNGTTAQYSINGGSWTAMTIGTATMNTALPIELSRGGTGAINLSRVVLLEGAISDSDHTDILAPLNATRVAELNP</sequence>
<dbReference type="STRING" id="1114924.SAMN05216258_11054"/>
<evidence type="ECO:0008006" key="3">
    <source>
        <dbReference type="Google" id="ProtNLM"/>
    </source>
</evidence>
<reference evidence="1 2" key="1">
    <citation type="submission" date="2016-10" db="EMBL/GenBank/DDBJ databases">
        <authorList>
            <person name="de Groot N.N."/>
        </authorList>
    </citation>
    <scope>NUCLEOTIDE SEQUENCE [LARGE SCALE GENOMIC DNA]</scope>
    <source>
        <strain evidence="1 2">CGMCC 1.11030</strain>
    </source>
</reference>
<dbReference type="Proteomes" id="UP000199377">
    <property type="component" value="Unassembled WGS sequence"/>
</dbReference>
<name>A0A1I3LIX6_9RHOB</name>
<organism evidence="1 2">
    <name type="scientific">Albimonas pacifica</name>
    <dbReference type="NCBI Taxonomy" id="1114924"/>
    <lineage>
        <taxon>Bacteria</taxon>
        <taxon>Pseudomonadati</taxon>
        <taxon>Pseudomonadota</taxon>
        <taxon>Alphaproteobacteria</taxon>
        <taxon>Rhodobacterales</taxon>
        <taxon>Paracoccaceae</taxon>
        <taxon>Albimonas</taxon>
    </lineage>
</organism>
<dbReference type="AlphaFoldDB" id="A0A1I3LIX6"/>
<protein>
    <recommendedName>
        <fullName evidence="3">Concanavalin A-like lectin/glucanases superfamily protein</fullName>
    </recommendedName>
</protein>